<dbReference type="Pfam" id="PF01423">
    <property type="entry name" value="LSM"/>
    <property type="match status" value="1"/>
</dbReference>
<dbReference type="FunFam" id="3.40.50.1000:FF:000086">
    <property type="entry name" value="LD24878p"/>
    <property type="match status" value="1"/>
</dbReference>
<keyword evidence="4" id="KW-0460">Magnesium</keyword>
<dbReference type="Gene3D" id="3.40.50.1000">
    <property type="entry name" value="HAD superfamily/HAD-like"/>
    <property type="match status" value="1"/>
</dbReference>
<evidence type="ECO:0000256" key="6">
    <source>
        <dbReference type="ARBA" id="ARBA00069357"/>
    </source>
</evidence>
<evidence type="ECO:0000256" key="5">
    <source>
        <dbReference type="ARBA" id="ARBA00022990"/>
    </source>
</evidence>
<reference evidence="8 9" key="1">
    <citation type="journal article" date="2017" name="Curr. Biol.">
        <title>The Evolution of Venom by Co-option of Single-Copy Genes.</title>
        <authorList>
            <person name="Martinson E.O."/>
            <person name="Mrinalini"/>
            <person name="Kelkar Y.D."/>
            <person name="Chang C.H."/>
            <person name="Werren J.H."/>
        </authorList>
    </citation>
    <scope>NUCLEOTIDE SEQUENCE [LARGE SCALE GENOMIC DNA]</scope>
    <source>
        <strain evidence="8 9">Alberta</strain>
        <tissue evidence="8">Whole body</tissue>
    </source>
</reference>
<protein>
    <recommendedName>
        <fullName evidence="6">5'-nucleotidase domain-containing protein 1</fullName>
    </recommendedName>
</protein>
<dbReference type="SUPFAM" id="SSF56784">
    <property type="entry name" value="HAD-like"/>
    <property type="match status" value="1"/>
</dbReference>
<gene>
    <name evidence="8" type="ORF">TSAR_008727</name>
</gene>
<keyword evidence="3" id="KW-0378">Hydrolase</keyword>
<dbReference type="InterPro" id="IPR001163">
    <property type="entry name" value="Sm_dom_euk/arc"/>
</dbReference>
<evidence type="ECO:0000256" key="3">
    <source>
        <dbReference type="ARBA" id="ARBA00022801"/>
    </source>
</evidence>
<dbReference type="InterPro" id="IPR010920">
    <property type="entry name" value="LSM_dom_sf"/>
</dbReference>
<dbReference type="NCBIfam" id="TIGR02244">
    <property type="entry name" value="HAD-IG-Ncltidse"/>
    <property type="match status" value="1"/>
</dbReference>
<evidence type="ECO:0000259" key="7">
    <source>
        <dbReference type="SMART" id="SM00651"/>
    </source>
</evidence>
<dbReference type="GO" id="GO:0046872">
    <property type="term" value="F:metal ion binding"/>
    <property type="evidence" value="ECO:0007669"/>
    <property type="project" value="UniProtKB-KW"/>
</dbReference>
<keyword evidence="9" id="KW-1185">Reference proteome</keyword>
<dbReference type="Gene3D" id="2.30.30.100">
    <property type="match status" value="1"/>
</dbReference>
<keyword evidence="2" id="KW-0479">Metal-binding</keyword>
<dbReference type="Pfam" id="PF05761">
    <property type="entry name" value="5_nucleotid"/>
    <property type="match status" value="1"/>
</dbReference>
<dbReference type="CDD" id="cd01733">
    <property type="entry name" value="LSm10"/>
    <property type="match status" value="1"/>
</dbReference>
<dbReference type="GO" id="GO:0008253">
    <property type="term" value="F:5'-nucleotidase activity"/>
    <property type="evidence" value="ECO:0007669"/>
    <property type="project" value="TreeGrafter"/>
</dbReference>
<dbReference type="STRING" id="543379.A0A232F9T1"/>
<dbReference type="PANTHER" id="PTHR12103">
    <property type="entry name" value="5'-NUCLEOTIDASE DOMAIN-CONTAINING"/>
    <property type="match status" value="1"/>
</dbReference>
<evidence type="ECO:0000256" key="2">
    <source>
        <dbReference type="ARBA" id="ARBA00022723"/>
    </source>
</evidence>
<evidence type="ECO:0000256" key="4">
    <source>
        <dbReference type="ARBA" id="ARBA00022842"/>
    </source>
</evidence>
<evidence type="ECO:0000313" key="8">
    <source>
        <dbReference type="EMBL" id="OXU27382.1"/>
    </source>
</evidence>
<dbReference type="SUPFAM" id="SSF50182">
    <property type="entry name" value="Sm-like ribonucleoproteins"/>
    <property type="match status" value="1"/>
</dbReference>
<dbReference type="SMART" id="SM00651">
    <property type="entry name" value="Sm"/>
    <property type="match status" value="1"/>
</dbReference>
<proteinExistence type="inferred from homology"/>
<dbReference type="PANTHER" id="PTHR12103:SF38">
    <property type="entry name" value="5'-NUCLEOTIDASE DOMAIN-CONTAINING PROTEIN 1"/>
    <property type="match status" value="1"/>
</dbReference>
<comment type="similarity">
    <text evidence="1">Belongs to the 5'(3')-deoxyribonucleotidase family.</text>
</comment>
<dbReference type="EMBL" id="NNAY01000615">
    <property type="protein sequence ID" value="OXU27382.1"/>
    <property type="molecule type" value="Genomic_DNA"/>
</dbReference>
<dbReference type="InterPro" id="IPR023214">
    <property type="entry name" value="HAD_sf"/>
</dbReference>
<accession>A0A232F9T1</accession>
<comment type="caution">
    <text evidence="8">The sequence shown here is derived from an EMBL/GenBank/DDBJ whole genome shotgun (WGS) entry which is preliminary data.</text>
</comment>
<evidence type="ECO:0000313" key="9">
    <source>
        <dbReference type="Proteomes" id="UP000215335"/>
    </source>
</evidence>
<dbReference type="Proteomes" id="UP000215335">
    <property type="component" value="Unassembled WGS sequence"/>
</dbReference>
<sequence>MCSSYASEKQERYFFYNSLAILLKAVEGERTSVDLRNEASIYGTVEQADGYMNIVMKDCIFTDPRGDSFKYEIFFVQARNIRYVHIPPHVSIIILLSPKTCGSHSIFRRFRLPVTEQQLGRVELCNFSIEKHQSRGKFSTSCPRSIQRAMGEFRFSDYDCIGFDLDSTILQYNMTNLISLGYDVIAEFLVNKKGYNPKHLKKPLTEKDLDLMQKGLFYDFERGNILKLTPDGKIHNASHGSRFLNTEEIERYYPNREWELCTLFSKDPLVTWNGPLSMKMRTWLCCFDMPAAIAFARVVDTLDEDNGKPLDKYNFLSDFLDAFSDMYAREQVKNNDGNFFPAVKKNPAKYIHKCKPETLDWIRRIKEKKKTFLITGSNLDFVEITTSYAFGENWKSLFDIIVCYAKKPGFFTDSRPFYSLKDCYEDKAVTSEELEVGKVYNQGNWKDLFQFFVRTTGVSNPRCLYVGDNLLQDIYAPSKYSNCDTMVISDEQLAEGMLHHHLVHSDEEMLTSKSWGSFFSLKTSNGDKDSFWNNIIKKHSKLCIPELAMIINKPLDEPLKCFIQEHDDRELHGFHPAKPVTIRIIPSIKEQLRKLPCLPVRTGSKRTFKEKRAERNQAQGLAAVSKILDEKIKNQPEASTSNT</sequence>
<evidence type="ECO:0000256" key="1">
    <source>
        <dbReference type="ARBA" id="ARBA00009589"/>
    </source>
</evidence>
<dbReference type="InterPro" id="IPR008380">
    <property type="entry name" value="HAD-SF_hydro_IG_5-nucl"/>
</dbReference>
<dbReference type="AlphaFoldDB" id="A0A232F9T1"/>
<name>A0A232F9T1_9HYME</name>
<dbReference type="InterPro" id="IPR036412">
    <property type="entry name" value="HAD-like_sf"/>
</dbReference>
<organism evidence="8 9">
    <name type="scientific">Trichomalopsis sarcophagae</name>
    <dbReference type="NCBI Taxonomy" id="543379"/>
    <lineage>
        <taxon>Eukaryota</taxon>
        <taxon>Metazoa</taxon>
        <taxon>Ecdysozoa</taxon>
        <taxon>Arthropoda</taxon>
        <taxon>Hexapoda</taxon>
        <taxon>Insecta</taxon>
        <taxon>Pterygota</taxon>
        <taxon>Neoptera</taxon>
        <taxon>Endopterygota</taxon>
        <taxon>Hymenoptera</taxon>
        <taxon>Apocrita</taxon>
        <taxon>Proctotrupomorpha</taxon>
        <taxon>Chalcidoidea</taxon>
        <taxon>Pteromalidae</taxon>
        <taxon>Pteromalinae</taxon>
        <taxon>Trichomalopsis</taxon>
    </lineage>
</organism>
<dbReference type="OrthoDB" id="6503940at2759"/>
<feature type="domain" description="Sm" evidence="7">
    <location>
        <begin position="21"/>
        <end position="86"/>
    </location>
</feature>
<keyword evidence="5" id="KW-0007">Acetylation</keyword>